<protein>
    <submittedName>
        <fullName evidence="2">ANK1 protein</fullName>
    </submittedName>
</protein>
<accession>A0A812UF91</accession>
<evidence type="ECO:0000313" key="2">
    <source>
        <dbReference type="EMBL" id="CAE7563074.1"/>
    </source>
</evidence>
<evidence type="ECO:0000256" key="1">
    <source>
        <dbReference type="SAM" id="MobiDB-lite"/>
    </source>
</evidence>
<gene>
    <name evidence="2" type="primary">ANK1</name>
    <name evidence="2" type="ORF">SNAT2548_LOCUS31820</name>
</gene>
<evidence type="ECO:0000313" key="3">
    <source>
        <dbReference type="Proteomes" id="UP000604046"/>
    </source>
</evidence>
<dbReference type="OrthoDB" id="433774at2759"/>
<feature type="region of interest" description="Disordered" evidence="1">
    <location>
        <begin position="241"/>
        <end position="268"/>
    </location>
</feature>
<reference evidence="2" key="1">
    <citation type="submission" date="2021-02" db="EMBL/GenBank/DDBJ databases">
        <authorList>
            <person name="Dougan E. K."/>
            <person name="Rhodes N."/>
            <person name="Thang M."/>
            <person name="Chan C."/>
        </authorList>
    </citation>
    <scope>NUCLEOTIDE SEQUENCE</scope>
</reference>
<comment type="caution">
    <text evidence="2">The sequence shown here is derived from an EMBL/GenBank/DDBJ whole genome shotgun (WGS) entry which is preliminary data.</text>
</comment>
<feature type="compositionally biased region" description="Pro residues" evidence="1">
    <location>
        <begin position="251"/>
        <end position="268"/>
    </location>
</feature>
<sequence>MAQKVYTLCVDSGDGMANLVPIEALAEVLEELSLRRQPDREDPGYLLEARMELEWRSTMGLGGRTAAGELRLFAADLRPRELPKDTLLARLNAREADLGFGHGFPNLRAMVGPKRQGAGTLRRPFGEDLLPAEAEPSVLEKSEDGSVLFLKVGLCASRDVYPDGGEVTHRGMLATPRLNAPEASRVLPHIVFVSPALLHARLPTTGECCAFMPPPDNGACAVPVCTCARLCDTQRAAFMVPREPSRHRPPEPSPRTPAKPVPATPLSR</sequence>
<dbReference type="EMBL" id="CAJNDS010002678">
    <property type="protein sequence ID" value="CAE7563074.1"/>
    <property type="molecule type" value="Genomic_DNA"/>
</dbReference>
<keyword evidence="3" id="KW-1185">Reference proteome</keyword>
<organism evidence="2 3">
    <name type="scientific">Symbiodinium natans</name>
    <dbReference type="NCBI Taxonomy" id="878477"/>
    <lineage>
        <taxon>Eukaryota</taxon>
        <taxon>Sar</taxon>
        <taxon>Alveolata</taxon>
        <taxon>Dinophyceae</taxon>
        <taxon>Suessiales</taxon>
        <taxon>Symbiodiniaceae</taxon>
        <taxon>Symbiodinium</taxon>
    </lineage>
</organism>
<dbReference type="AlphaFoldDB" id="A0A812UF91"/>
<proteinExistence type="predicted"/>
<dbReference type="Proteomes" id="UP000604046">
    <property type="component" value="Unassembled WGS sequence"/>
</dbReference>
<name>A0A812UF91_9DINO</name>